<dbReference type="InterPro" id="IPR019402">
    <property type="entry name" value="CWH43_N"/>
</dbReference>
<feature type="domain" description="CWH43-like N-terminal" evidence="1">
    <location>
        <begin position="22"/>
        <end position="269"/>
    </location>
</feature>
<accession>A0A7R8ZTK5</accession>
<dbReference type="AlphaFoldDB" id="A0A7R8ZTK5"/>
<name>A0A7R8ZTK5_9CRUS</name>
<proteinExistence type="predicted"/>
<reference evidence="2" key="1">
    <citation type="submission" date="2020-11" db="EMBL/GenBank/DDBJ databases">
        <authorList>
            <person name="Tran Van P."/>
        </authorList>
    </citation>
    <scope>NUCLEOTIDE SEQUENCE</scope>
</reference>
<dbReference type="PANTHER" id="PTHR12892:SF17">
    <property type="entry name" value="POST-GPI ATTACHMENT TO PROTEINS FACTOR 2-LIKE"/>
    <property type="match status" value="1"/>
</dbReference>
<evidence type="ECO:0000313" key="2">
    <source>
        <dbReference type="EMBL" id="CAD7231288.1"/>
    </source>
</evidence>
<dbReference type="GO" id="GO:0000139">
    <property type="term" value="C:Golgi membrane"/>
    <property type="evidence" value="ECO:0007669"/>
    <property type="project" value="InterPro"/>
</dbReference>
<protein>
    <recommendedName>
        <fullName evidence="1">CWH43-like N-terminal domain-containing protein</fullName>
    </recommendedName>
</protein>
<sequence>MAEEETRPPGLSFSHTYLSFRFKDLCIAMWTVPWVGMWTCFLSALSMHGTSLNVTKCNVYNFIPSLSAVTGVSPQCYIWRASVALNGVPRLCVLLGYRSLFRSSLHGAPAPESQIRPPSPHEGTGDTVACAKTDHGKVEKVIDVTCVLGLIEAVAFSGVTFVSNKENYDIHEKFFVTFMTASLLYMLLTLYLMCRTGLKNRSSLYARSFAVKRFLFGFIIMCTCILLIFFYKHRFLCHDLAFSWFSLSEYFVAVSNYGFHVTSVWDFPDYYVSLVGPTMEPMEAENKKQKNA</sequence>
<dbReference type="Pfam" id="PF10277">
    <property type="entry name" value="Frag1"/>
    <property type="match status" value="1"/>
</dbReference>
<evidence type="ECO:0000259" key="1">
    <source>
        <dbReference type="Pfam" id="PF10277"/>
    </source>
</evidence>
<dbReference type="OrthoDB" id="68581at2759"/>
<dbReference type="EMBL" id="OB663358">
    <property type="protein sequence ID" value="CAD7231288.1"/>
    <property type="molecule type" value="Genomic_DNA"/>
</dbReference>
<dbReference type="InterPro" id="IPR039545">
    <property type="entry name" value="PGAP2"/>
</dbReference>
<dbReference type="GO" id="GO:0005789">
    <property type="term" value="C:endoplasmic reticulum membrane"/>
    <property type="evidence" value="ECO:0007669"/>
    <property type="project" value="TreeGrafter"/>
</dbReference>
<organism evidence="2">
    <name type="scientific">Cyprideis torosa</name>
    <dbReference type="NCBI Taxonomy" id="163714"/>
    <lineage>
        <taxon>Eukaryota</taxon>
        <taxon>Metazoa</taxon>
        <taxon>Ecdysozoa</taxon>
        <taxon>Arthropoda</taxon>
        <taxon>Crustacea</taxon>
        <taxon>Oligostraca</taxon>
        <taxon>Ostracoda</taxon>
        <taxon>Podocopa</taxon>
        <taxon>Podocopida</taxon>
        <taxon>Cytherocopina</taxon>
        <taxon>Cytheroidea</taxon>
        <taxon>Cytherideidae</taxon>
        <taxon>Cyprideis</taxon>
    </lineage>
</organism>
<dbReference type="GO" id="GO:0006506">
    <property type="term" value="P:GPI anchor biosynthetic process"/>
    <property type="evidence" value="ECO:0007669"/>
    <property type="project" value="TreeGrafter"/>
</dbReference>
<gene>
    <name evidence="2" type="ORF">CTOB1V02_LOCUS9137</name>
</gene>
<dbReference type="PANTHER" id="PTHR12892">
    <property type="entry name" value="FGF RECEPTOR ACTIVATING PROTEIN 1"/>
    <property type="match status" value="1"/>
</dbReference>